<evidence type="ECO:0000313" key="4">
    <source>
        <dbReference type="Proteomes" id="UP000292459"/>
    </source>
</evidence>
<evidence type="ECO:0000256" key="2">
    <source>
        <dbReference type="SAM" id="Phobius"/>
    </source>
</evidence>
<dbReference type="EMBL" id="QVFV01000002">
    <property type="protein sequence ID" value="RZM79181.1"/>
    <property type="molecule type" value="Genomic_DNA"/>
</dbReference>
<keyword evidence="2" id="KW-0812">Transmembrane</keyword>
<protein>
    <submittedName>
        <fullName evidence="3">Uncharacterized protein</fullName>
    </submittedName>
</protein>
<feature type="transmembrane region" description="Helical" evidence="2">
    <location>
        <begin position="6"/>
        <end position="24"/>
    </location>
</feature>
<proteinExistence type="predicted"/>
<comment type="caution">
    <text evidence="3">The sequence shown here is derived from an EMBL/GenBank/DDBJ whole genome shotgun (WGS) entry which is preliminary data.</text>
</comment>
<evidence type="ECO:0000256" key="1">
    <source>
        <dbReference type="SAM" id="Coils"/>
    </source>
</evidence>
<dbReference type="OrthoDB" id="574103at2"/>
<reference evidence="3 4" key="1">
    <citation type="submission" date="2018-11" db="EMBL/GenBank/DDBJ databases">
        <title>Whole genome sequencing of an environmental sample.</title>
        <authorList>
            <person name="Sarangi A.N."/>
            <person name="Singh D."/>
            <person name="Tripathy S."/>
        </authorList>
    </citation>
    <scope>NUCLEOTIDE SEQUENCE [LARGE SCALE GENOMIC DNA]</scope>
    <source>
        <strain evidence="3 4">Lakshadweep</strain>
    </source>
</reference>
<gene>
    <name evidence="3" type="ORF">DYY88_10515</name>
</gene>
<name>A0A4Q7E9G3_9CYAN</name>
<sequence>MIQLVIGLNVAIALMGFVLAWRLWRLKQTLTSATVALDSLEQEARGALSPDQAPAQLAEGRDAIVLARTRYRRLRQQLQQLQQIFGTVVVVLRWVRRVRFQPRQIENQ</sequence>
<keyword evidence="4" id="KW-1185">Reference proteome</keyword>
<feature type="coiled-coil region" evidence="1">
    <location>
        <begin position="23"/>
        <end position="84"/>
    </location>
</feature>
<dbReference type="RefSeq" id="WP_130199394.1">
    <property type="nucleotide sequence ID" value="NZ_QVFV01000002.1"/>
</dbReference>
<dbReference type="AlphaFoldDB" id="A0A4Q7E9G3"/>
<keyword evidence="2" id="KW-0472">Membrane</keyword>
<evidence type="ECO:0000313" key="3">
    <source>
        <dbReference type="EMBL" id="RZM79181.1"/>
    </source>
</evidence>
<keyword evidence="2" id="KW-1133">Transmembrane helix</keyword>
<organism evidence="3 4">
    <name type="scientific">Leptolyngbya iicbica LK</name>
    <dbReference type="NCBI Taxonomy" id="2294035"/>
    <lineage>
        <taxon>Bacteria</taxon>
        <taxon>Bacillati</taxon>
        <taxon>Cyanobacteriota</taxon>
        <taxon>Cyanophyceae</taxon>
        <taxon>Leptolyngbyales</taxon>
        <taxon>Leptolyngbyaceae</taxon>
        <taxon>Leptolyngbya group</taxon>
        <taxon>Leptolyngbya</taxon>
        <taxon>Leptolyngbya iicbica</taxon>
    </lineage>
</organism>
<accession>A0A4Q7E9G3</accession>
<dbReference type="Proteomes" id="UP000292459">
    <property type="component" value="Unassembled WGS sequence"/>
</dbReference>
<keyword evidence="1" id="KW-0175">Coiled coil</keyword>